<keyword evidence="3" id="KW-1185">Reference proteome</keyword>
<dbReference type="PANTHER" id="PTHR38768:SF1">
    <property type="entry name" value="UPF0502 PROTEIN YCEH"/>
    <property type="match status" value="1"/>
</dbReference>
<dbReference type="EMBL" id="BAABEX010000029">
    <property type="protein sequence ID" value="GAA4427860.1"/>
    <property type="molecule type" value="Genomic_DNA"/>
</dbReference>
<proteinExistence type="inferred from homology"/>
<accession>A0ABP8LEU3</accession>
<dbReference type="PANTHER" id="PTHR38768">
    <property type="entry name" value="UPF0502 PROTEIN YCEH"/>
    <property type="match status" value="1"/>
</dbReference>
<dbReference type="InterPro" id="IPR007432">
    <property type="entry name" value="DUF480"/>
</dbReference>
<evidence type="ECO:0000256" key="1">
    <source>
        <dbReference type="HAMAP-Rule" id="MF_01584"/>
    </source>
</evidence>
<organism evidence="2 3">
    <name type="scientific">Acidovorax lacteus</name>
    <dbReference type="NCBI Taxonomy" id="1924988"/>
    <lineage>
        <taxon>Bacteria</taxon>
        <taxon>Pseudomonadati</taxon>
        <taxon>Pseudomonadota</taxon>
        <taxon>Betaproteobacteria</taxon>
        <taxon>Burkholderiales</taxon>
        <taxon>Comamonadaceae</taxon>
        <taxon>Acidovorax</taxon>
    </lineage>
</organism>
<dbReference type="InterPro" id="IPR036388">
    <property type="entry name" value="WH-like_DNA-bd_sf"/>
</dbReference>
<dbReference type="Pfam" id="PF04337">
    <property type="entry name" value="DUF480"/>
    <property type="match status" value="1"/>
</dbReference>
<reference evidence="3" key="1">
    <citation type="journal article" date="2019" name="Int. J. Syst. Evol. Microbiol.">
        <title>The Global Catalogue of Microorganisms (GCM) 10K type strain sequencing project: providing services to taxonomists for standard genome sequencing and annotation.</title>
        <authorList>
            <consortium name="The Broad Institute Genomics Platform"/>
            <consortium name="The Broad Institute Genome Sequencing Center for Infectious Disease"/>
            <person name="Wu L."/>
            <person name="Ma J."/>
        </authorList>
    </citation>
    <scope>NUCLEOTIDE SEQUENCE [LARGE SCALE GENOMIC DNA]</scope>
    <source>
        <strain evidence="3">JCM 31890</strain>
    </source>
</reference>
<evidence type="ECO:0000313" key="3">
    <source>
        <dbReference type="Proteomes" id="UP001501788"/>
    </source>
</evidence>
<comment type="similarity">
    <text evidence="1">Belongs to the UPF0502 family.</text>
</comment>
<comment type="caution">
    <text evidence="2">The sequence shown here is derived from an EMBL/GenBank/DDBJ whole genome shotgun (WGS) entry which is preliminary data.</text>
</comment>
<dbReference type="Proteomes" id="UP001501788">
    <property type="component" value="Unassembled WGS sequence"/>
</dbReference>
<dbReference type="HAMAP" id="MF_01584">
    <property type="entry name" value="UPF0502"/>
    <property type="match status" value="1"/>
</dbReference>
<dbReference type="SUPFAM" id="SSF46785">
    <property type="entry name" value="Winged helix' DNA-binding domain"/>
    <property type="match status" value="2"/>
</dbReference>
<gene>
    <name evidence="2" type="ORF">GCM10023090_25760</name>
</gene>
<dbReference type="InterPro" id="IPR036390">
    <property type="entry name" value="WH_DNA-bd_sf"/>
</dbReference>
<dbReference type="Gene3D" id="1.10.10.10">
    <property type="entry name" value="Winged helix-like DNA-binding domain superfamily/Winged helix DNA-binding domain"/>
    <property type="match status" value="2"/>
</dbReference>
<evidence type="ECO:0000313" key="2">
    <source>
        <dbReference type="EMBL" id="GAA4427860.1"/>
    </source>
</evidence>
<protein>
    <submittedName>
        <fullName evidence="2">YceH family protein</fullName>
    </submittedName>
</protein>
<name>A0ABP8LEU3_9BURK</name>
<sequence>MFFIATNFPMPFDPALQPLAATEARVLATLMEKARTVPDSYPMTLNGLVTGCNQKTSRDPVMQLSEAEVQEALDALRHRALVFETSGGRAARWEHNAQRVLAVPDQSAALLGLLMLRGPQTAGELRINAERWHRFADISSVEAFLEELRDRPADKGGPLVVLLPRAPGAREARWAHLLCGPQAAAAQAEAMASASAASASHTAPREAELIARIEALEARVQALEARLPAA</sequence>